<dbReference type="AlphaFoldDB" id="A0A4U5PH57"/>
<name>A0A4U5PH57_STECR</name>
<keyword evidence="3" id="KW-1185">Reference proteome</keyword>
<evidence type="ECO:0000256" key="1">
    <source>
        <dbReference type="SAM" id="MobiDB-lite"/>
    </source>
</evidence>
<reference evidence="2 3" key="2">
    <citation type="journal article" date="2019" name="G3 (Bethesda)">
        <title>Hybrid Assembly of the Genome of the Entomopathogenic Nematode Steinernema carpocapsae Identifies the X-Chromosome.</title>
        <authorList>
            <person name="Serra L."/>
            <person name="Macchietto M."/>
            <person name="Macias-Munoz A."/>
            <person name="McGill C.J."/>
            <person name="Rodriguez I.M."/>
            <person name="Rodriguez B."/>
            <person name="Murad R."/>
            <person name="Mortazavi A."/>
        </authorList>
    </citation>
    <scope>NUCLEOTIDE SEQUENCE [LARGE SCALE GENOMIC DNA]</scope>
    <source>
        <strain evidence="2 3">ALL</strain>
    </source>
</reference>
<evidence type="ECO:0000313" key="3">
    <source>
        <dbReference type="Proteomes" id="UP000298663"/>
    </source>
</evidence>
<gene>
    <name evidence="2" type="ORF">L596_009882</name>
</gene>
<reference evidence="2 3" key="1">
    <citation type="journal article" date="2015" name="Genome Biol.">
        <title>Comparative genomics of Steinernema reveals deeply conserved gene regulatory networks.</title>
        <authorList>
            <person name="Dillman A.R."/>
            <person name="Macchietto M."/>
            <person name="Porter C.F."/>
            <person name="Rogers A."/>
            <person name="Williams B."/>
            <person name="Antoshechkin I."/>
            <person name="Lee M.M."/>
            <person name="Goodwin Z."/>
            <person name="Lu X."/>
            <person name="Lewis E.E."/>
            <person name="Goodrich-Blair H."/>
            <person name="Stock S.P."/>
            <person name="Adams B.J."/>
            <person name="Sternberg P.W."/>
            <person name="Mortazavi A."/>
        </authorList>
    </citation>
    <scope>NUCLEOTIDE SEQUENCE [LARGE SCALE GENOMIC DNA]</scope>
    <source>
        <strain evidence="2 3">ALL</strain>
    </source>
</reference>
<feature type="region of interest" description="Disordered" evidence="1">
    <location>
        <begin position="1"/>
        <end position="22"/>
    </location>
</feature>
<dbReference type="Proteomes" id="UP000298663">
    <property type="component" value="Unassembled WGS sequence"/>
</dbReference>
<organism evidence="2 3">
    <name type="scientific">Steinernema carpocapsae</name>
    <name type="common">Entomopathogenic nematode</name>
    <dbReference type="NCBI Taxonomy" id="34508"/>
    <lineage>
        <taxon>Eukaryota</taxon>
        <taxon>Metazoa</taxon>
        <taxon>Ecdysozoa</taxon>
        <taxon>Nematoda</taxon>
        <taxon>Chromadorea</taxon>
        <taxon>Rhabditida</taxon>
        <taxon>Tylenchina</taxon>
        <taxon>Panagrolaimomorpha</taxon>
        <taxon>Strongyloidoidea</taxon>
        <taxon>Steinernematidae</taxon>
        <taxon>Steinernema</taxon>
    </lineage>
</organism>
<sequence>MFTPGGYTTSESEGEEGASAQQECLWEIPKPESEVIMWGESAMKCREYVERIGLLKKRPVFISANCNFPGQFAPEWTMKEPRPSRTKNPGISESDQDQIMTFPQRSEVPKPQILRIQRPDSPTRFSGSPVQRPTFLAKAPSAINPSRQFPAQQDGLPNLT</sequence>
<accession>A0A4U5PH57</accession>
<protein>
    <submittedName>
        <fullName evidence="2">Uncharacterized protein</fullName>
    </submittedName>
</protein>
<feature type="region of interest" description="Disordered" evidence="1">
    <location>
        <begin position="72"/>
        <end position="160"/>
    </location>
</feature>
<comment type="caution">
    <text evidence="2">The sequence shown here is derived from an EMBL/GenBank/DDBJ whole genome shotgun (WGS) entry which is preliminary data.</text>
</comment>
<dbReference type="EMBL" id="AZBU02000002">
    <property type="protein sequence ID" value="TKR95756.1"/>
    <property type="molecule type" value="Genomic_DNA"/>
</dbReference>
<evidence type="ECO:0000313" key="2">
    <source>
        <dbReference type="EMBL" id="TKR95756.1"/>
    </source>
</evidence>
<proteinExistence type="predicted"/>
<feature type="compositionally biased region" description="Polar residues" evidence="1">
    <location>
        <begin position="86"/>
        <end position="104"/>
    </location>
</feature>